<dbReference type="AlphaFoldDB" id="A0A9D1HNZ9"/>
<feature type="transmembrane region" description="Helical" evidence="1">
    <location>
        <begin position="126"/>
        <end position="149"/>
    </location>
</feature>
<reference evidence="2" key="1">
    <citation type="submission" date="2020-10" db="EMBL/GenBank/DDBJ databases">
        <authorList>
            <person name="Gilroy R."/>
        </authorList>
    </citation>
    <scope>NUCLEOTIDE SEQUENCE</scope>
    <source>
        <strain evidence="2">CHK195-11698</strain>
    </source>
</reference>
<feature type="transmembrane region" description="Helical" evidence="1">
    <location>
        <begin position="195"/>
        <end position="215"/>
    </location>
</feature>
<feature type="transmembrane region" description="Helical" evidence="1">
    <location>
        <begin position="399"/>
        <end position="419"/>
    </location>
</feature>
<feature type="transmembrane region" description="Helical" evidence="1">
    <location>
        <begin position="317"/>
        <end position="337"/>
    </location>
</feature>
<dbReference type="EMBL" id="DVMJ01000012">
    <property type="protein sequence ID" value="HIU12794.1"/>
    <property type="molecule type" value="Genomic_DNA"/>
</dbReference>
<keyword evidence="1" id="KW-0812">Transmembrane</keyword>
<gene>
    <name evidence="2" type="ORF">IAD15_01815</name>
</gene>
<reference evidence="2" key="2">
    <citation type="journal article" date="2021" name="PeerJ">
        <title>Extensive microbial diversity within the chicken gut microbiome revealed by metagenomics and culture.</title>
        <authorList>
            <person name="Gilroy R."/>
            <person name="Ravi A."/>
            <person name="Getino M."/>
            <person name="Pursley I."/>
            <person name="Horton D.L."/>
            <person name="Alikhan N.F."/>
            <person name="Baker D."/>
            <person name="Gharbi K."/>
            <person name="Hall N."/>
            <person name="Watson M."/>
            <person name="Adriaenssens E.M."/>
            <person name="Foster-Nyarko E."/>
            <person name="Jarju S."/>
            <person name="Secka A."/>
            <person name="Antonio M."/>
            <person name="Oren A."/>
            <person name="Chaudhuri R.R."/>
            <person name="La Ragione R."/>
            <person name="Hildebrand F."/>
            <person name="Pallen M.J."/>
        </authorList>
    </citation>
    <scope>NUCLEOTIDE SEQUENCE</scope>
    <source>
        <strain evidence="2">CHK195-11698</strain>
    </source>
</reference>
<feature type="transmembrane region" description="Helical" evidence="1">
    <location>
        <begin position="254"/>
        <end position="276"/>
    </location>
</feature>
<proteinExistence type="predicted"/>
<keyword evidence="1" id="KW-0472">Membrane</keyword>
<name>A0A9D1HNZ9_9FIRM</name>
<comment type="caution">
    <text evidence="2">The sequence shown here is derived from an EMBL/GenBank/DDBJ whole genome shotgun (WGS) entry which is preliminary data.</text>
</comment>
<feature type="transmembrane region" description="Helical" evidence="1">
    <location>
        <begin position="425"/>
        <end position="449"/>
    </location>
</feature>
<sequence length="529" mass="59219">MKAWKRSLWSWPAMRNLGLLLGIQWREIIRFQSLESDRRWLQRILIILLLCLGLFYLGGYSYLMATILVPLKLTMMLPGAILAALSFLFLIMNMFKADAILIHPKDDAILCPLPLSRSVILASRLLVLYLFELITSLAVMGICLTGIALVDPLPITTTLTILVSTPLIPLLPFTLGLALGMLMQWVSGYFQHTHFIKLCLMFALIAGLFFLSTQLSNEQELTHLVSAMTALLNQIYPLCGAWLAFWTQLDGRSLLLITVFSLASVCMTMILAVYLAPLIKAQEPQRKTNANAANHNRSLLSSLYYVELKRYWNSQIYVINTAIGPLLMLGGVIYLFFQDLTPLMSLLTKEQLTGLAWVILSLIIGLSTTTHVAISLEGEWFWIKKSLPIPATTLFLGKLLVNWTLTVPTTLLCLILLSIPLDLNLMQWSLLALGSCISCFCFPLLGIYVNLTFPKCQYTSEMIVVKQSLASLIMVGIDFALSLLPLGLMYLFSDDTLAFMLGIGLQLLLGIMTGIYLQKRGEQRLLTIH</sequence>
<evidence type="ECO:0000313" key="3">
    <source>
        <dbReference type="Proteomes" id="UP000824175"/>
    </source>
</evidence>
<feature type="transmembrane region" description="Helical" evidence="1">
    <location>
        <begin position="497"/>
        <end position="517"/>
    </location>
</feature>
<dbReference type="Proteomes" id="UP000824175">
    <property type="component" value="Unassembled WGS sequence"/>
</dbReference>
<feature type="transmembrane region" description="Helical" evidence="1">
    <location>
        <begin position="357"/>
        <end position="378"/>
    </location>
</feature>
<organism evidence="2 3">
    <name type="scientific">Candidatus Fimiplasma intestinipullorum</name>
    <dbReference type="NCBI Taxonomy" id="2840825"/>
    <lineage>
        <taxon>Bacteria</taxon>
        <taxon>Bacillati</taxon>
        <taxon>Bacillota</taxon>
        <taxon>Clostridia</taxon>
        <taxon>Eubacteriales</taxon>
        <taxon>Candidatus Fimiplasma</taxon>
    </lineage>
</organism>
<evidence type="ECO:0000256" key="1">
    <source>
        <dbReference type="SAM" id="Phobius"/>
    </source>
</evidence>
<feature type="transmembrane region" description="Helical" evidence="1">
    <location>
        <begin position="40"/>
        <end position="63"/>
    </location>
</feature>
<protein>
    <submittedName>
        <fullName evidence="2">Uncharacterized protein</fullName>
    </submittedName>
</protein>
<keyword evidence="1" id="KW-1133">Transmembrane helix</keyword>
<feature type="transmembrane region" description="Helical" evidence="1">
    <location>
        <begin position="161"/>
        <end position="183"/>
    </location>
</feature>
<accession>A0A9D1HNZ9</accession>
<feature type="transmembrane region" description="Helical" evidence="1">
    <location>
        <begin position="469"/>
        <end position="491"/>
    </location>
</feature>
<evidence type="ECO:0000313" key="2">
    <source>
        <dbReference type="EMBL" id="HIU12794.1"/>
    </source>
</evidence>
<feature type="transmembrane region" description="Helical" evidence="1">
    <location>
        <begin position="75"/>
        <end position="95"/>
    </location>
</feature>